<evidence type="ECO:0000259" key="14">
    <source>
        <dbReference type="Pfam" id="PF08009"/>
    </source>
</evidence>
<dbReference type="InterPro" id="IPR012616">
    <property type="entry name" value="CDP-OH_P_trans_C"/>
</dbReference>
<dbReference type="InterPro" id="IPR043130">
    <property type="entry name" value="CDP-OH_PTrfase_TM_dom"/>
</dbReference>
<dbReference type="EMBL" id="WXYQ01000005">
    <property type="protein sequence ID" value="NBG95469.1"/>
    <property type="molecule type" value="Genomic_DNA"/>
</dbReference>
<evidence type="ECO:0000256" key="9">
    <source>
        <dbReference type="ARBA" id="ARBA00023209"/>
    </source>
</evidence>
<comment type="caution">
    <text evidence="15">The sequence shown here is derived from an EMBL/GenBank/DDBJ whole genome shotgun (WGS) entry which is preliminary data.</text>
</comment>
<feature type="transmembrane region" description="Helical" evidence="13">
    <location>
        <begin position="155"/>
        <end position="178"/>
    </location>
</feature>
<keyword evidence="10" id="KW-1208">Phospholipid metabolism</keyword>
<feature type="transmembrane region" description="Helical" evidence="13">
    <location>
        <begin position="124"/>
        <end position="143"/>
    </location>
</feature>
<dbReference type="PROSITE" id="PS00379">
    <property type="entry name" value="CDP_ALCOHOL_P_TRANSF"/>
    <property type="match status" value="1"/>
</dbReference>
<dbReference type="AlphaFoldDB" id="A0A845QAR0"/>
<dbReference type="GO" id="GO:0016020">
    <property type="term" value="C:membrane"/>
    <property type="evidence" value="ECO:0007669"/>
    <property type="project" value="UniProtKB-SubCell"/>
</dbReference>
<dbReference type="Pfam" id="PF01066">
    <property type="entry name" value="CDP-OH_P_transf"/>
    <property type="match status" value="1"/>
</dbReference>
<feature type="transmembrane region" description="Helical" evidence="13">
    <location>
        <begin position="248"/>
        <end position="264"/>
    </location>
</feature>
<keyword evidence="6 13" id="KW-1133">Transmembrane helix</keyword>
<evidence type="ECO:0000313" key="16">
    <source>
        <dbReference type="Proteomes" id="UP000470384"/>
    </source>
</evidence>
<keyword evidence="9" id="KW-0594">Phospholipid biosynthesis</keyword>
<dbReference type="Proteomes" id="UP000470384">
    <property type="component" value="Unassembled WGS sequence"/>
</dbReference>
<evidence type="ECO:0000256" key="10">
    <source>
        <dbReference type="ARBA" id="ARBA00023264"/>
    </source>
</evidence>
<evidence type="ECO:0000256" key="12">
    <source>
        <dbReference type="SAM" id="MobiDB-lite"/>
    </source>
</evidence>
<dbReference type="Gene3D" id="1.20.120.1760">
    <property type="match status" value="1"/>
</dbReference>
<evidence type="ECO:0000256" key="3">
    <source>
        <dbReference type="ARBA" id="ARBA00022516"/>
    </source>
</evidence>
<dbReference type="InterPro" id="IPR050324">
    <property type="entry name" value="CDP-alcohol_PTase-I"/>
</dbReference>
<dbReference type="RefSeq" id="WP_160587443.1">
    <property type="nucleotide sequence ID" value="NZ_BMHN01000001.1"/>
</dbReference>
<name>A0A845QAR0_9HYPH</name>
<organism evidence="15 16">
    <name type="scientific">Pyruvatibacter mobilis</name>
    <dbReference type="NCBI Taxonomy" id="1712261"/>
    <lineage>
        <taxon>Bacteria</taxon>
        <taxon>Pseudomonadati</taxon>
        <taxon>Pseudomonadota</taxon>
        <taxon>Alphaproteobacteria</taxon>
        <taxon>Hyphomicrobiales</taxon>
        <taxon>Parvibaculaceae</taxon>
        <taxon>Pyruvatibacter</taxon>
    </lineage>
</organism>
<dbReference type="PANTHER" id="PTHR14269">
    <property type="entry name" value="CDP-DIACYLGLYCEROL--GLYCEROL-3-PHOSPHATE 3-PHOSPHATIDYLTRANSFERASE-RELATED"/>
    <property type="match status" value="1"/>
</dbReference>
<sequence length="286" mass="31074">MSVFTPKQDGSSEEGSGQGTAPRRRFRRAPGSPPLRNLLPNILTVLALCAGLTAIRFGLEGRYEFAVYAILIAALFDMLDGRVARLLQAQSKIGAELDSLADFFNFGVAPVLILYTWNLESLGGLGWVAVLAYAVACALRLARFNVSMDDPDRPTWANAFFVGVPAPAAAGLVMLPLYMDFAQITTFNTWPSLVAVHIGIVAFLMVSRLPTFSGKHLRLSMRPDKALPVLLGVAVLAALTVSYPWATIIGIALAYAATLPLAYWRHRVLSNRTRIARAGRDRDLSD</sequence>
<evidence type="ECO:0000256" key="7">
    <source>
        <dbReference type="ARBA" id="ARBA00023098"/>
    </source>
</evidence>
<keyword evidence="4 11" id="KW-0808">Transferase</keyword>
<keyword evidence="8 13" id="KW-0472">Membrane</keyword>
<feature type="transmembrane region" description="Helical" evidence="13">
    <location>
        <begin position="99"/>
        <end position="118"/>
    </location>
</feature>
<comment type="subcellular location">
    <subcellularLocation>
        <location evidence="1">Membrane</location>
        <topology evidence="1">Multi-pass membrane protein</topology>
    </subcellularLocation>
</comment>
<evidence type="ECO:0000256" key="1">
    <source>
        <dbReference type="ARBA" id="ARBA00004141"/>
    </source>
</evidence>
<feature type="region of interest" description="Disordered" evidence="12">
    <location>
        <begin position="1"/>
        <end position="32"/>
    </location>
</feature>
<feature type="transmembrane region" description="Helical" evidence="13">
    <location>
        <begin position="65"/>
        <end position="87"/>
    </location>
</feature>
<feature type="transmembrane region" description="Helical" evidence="13">
    <location>
        <begin position="38"/>
        <end position="59"/>
    </location>
</feature>
<dbReference type="PANTHER" id="PTHR14269:SF61">
    <property type="entry name" value="CDP-DIACYLGLYCEROL--SERINE O-PHOSPHATIDYLTRANSFERASE"/>
    <property type="match status" value="1"/>
</dbReference>
<evidence type="ECO:0000313" key="15">
    <source>
        <dbReference type="EMBL" id="NBG95469.1"/>
    </source>
</evidence>
<evidence type="ECO:0000256" key="8">
    <source>
        <dbReference type="ARBA" id="ARBA00023136"/>
    </source>
</evidence>
<evidence type="ECO:0000256" key="6">
    <source>
        <dbReference type="ARBA" id="ARBA00022989"/>
    </source>
</evidence>
<dbReference type="Pfam" id="PF08009">
    <property type="entry name" value="CDP-OH_P_tran_2"/>
    <property type="match status" value="1"/>
</dbReference>
<evidence type="ECO:0000256" key="13">
    <source>
        <dbReference type="SAM" id="Phobius"/>
    </source>
</evidence>
<reference evidence="15 16" key="1">
    <citation type="journal article" date="2016" name="Int. J. Syst. Evol. Microbiol.">
        <title>Pyruvatibacter mobilis gen. nov., sp. nov., a marine bacterium from the culture broth of Picochlorum sp. 122.</title>
        <authorList>
            <person name="Wang G."/>
            <person name="Tang M."/>
            <person name="Wu H."/>
            <person name="Dai S."/>
            <person name="Li T."/>
            <person name="Chen C."/>
            <person name="He H."/>
            <person name="Fan J."/>
            <person name="Xiang W."/>
            <person name="Li X."/>
        </authorList>
    </citation>
    <scope>NUCLEOTIDE SEQUENCE [LARGE SCALE GENOMIC DNA]</scope>
    <source>
        <strain evidence="15 16">GYP-11</strain>
    </source>
</reference>
<feature type="transmembrane region" description="Helical" evidence="13">
    <location>
        <begin position="226"/>
        <end position="242"/>
    </location>
</feature>
<protein>
    <submittedName>
        <fullName evidence="15">CDP-diacylglycerol--serine O-phosphatidyltransferase</fullName>
    </submittedName>
</protein>
<dbReference type="OrthoDB" id="9777147at2"/>
<keyword evidence="7" id="KW-0443">Lipid metabolism</keyword>
<gene>
    <name evidence="15" type="ORF">GTQ45_06955</name>
</gene>
<feature type="domain" description="CDP-alcohol phosphatidyltransferase C-terminal" evidence="14">
    <location>
        <begin position="227"/>
        <end position="260"/>
    </location>
</feature>
<dbReference type="GO" id="GO:0016780">
    <property type="term" value="F:phosphotransferase activity, for other substituted phosphate groups"/>
    <property type="evidence" value="ECO:0007669"/>
    <property type="project" value="InterPro"/>
</dbReference>
<keyword evidence="16" id="KW-1185">Reference proteome</keyword>
<keyword evidence="3" id="KW-0444">Lipid biosynthesis</keyword>
<dbReference type="InterPro" id="IPR000462">
    <property type="entry name" value="CDP-OH_P_trans"/>
</dbReference>
<feature type="transmembrane region" description="Helical" evidence="13">
    <location>
        <begin position="190"/>
        <end position="206"/>
    </location>
</feature>
<evidence type="ECO:0000256" key="5">
    <source>
        <dbReference type="ARBA" id="ARBA00022692"/>
    </source>
</evidence>
<dbReference type="GO" id="GO:0008654">
    <property type="term" value="P:phospholipid biosynthetic process"/>
    <property type="evidence" value="ECO:0007669"/>
    <property type="project" value="UniProtKB-KW"/>
</dbReference>
<dbReference type="GeneID" id="300655066"/>
<comment type="similarity">
    <text evidence="2 11">Belongs to the CDP-alcohol phosphatidyltransferase class-I family.</text>
</comment>
<evidence type="ECO:0000256" key="2">
    <source>
        <dbReference type="ARBA" id="ARBA00010441"/>
    </source>
</evidence>
<keyword evidence="5 13" id="KW-0812">Transmembrane</keyword>
<proteinExistence type="inferred from homology"/>
<accession>A0A845QAR0</accession>
<evidence type="ECO:0000256" key="4">
    <source>
        <dbReference type="ARBA" id="ARBA00022679"/>
    </source>
</evidence>
<evidence type="ECO:0000256" key="11">
    <source>
        <dbReference type="RuleBase" id="RU003750"/>
    </source>
</evidence>
<dbReference type="InterPro" id="IPR048254">
    <property type="entry name" value="CDP_ALCOHOL_P_TRANSF_CS"/>
</dbReference>